<keyword evidence="2" id="KW-1185">Reference proteome</keyword>
<name>A0A165ZAH3_9AGAM</name>
<dbReference type="OrthoDB" id="2965534at2759"/>
<evidence type="ECO:0000313" key="2">
    <source>
        <dbReference type="Proteomes" id="UP000076532"/>
    </source>
</evidence>
<protein>
    <submittedName>
        <fullName evidence="1">Uncharacterized protein</fullName>
    </submittedName>
</protein>
<dbReference type="STRING" id="436010.A0A165ZAH3"/>
<dbReference type="AlphaFoldDB" id="A0A165ZAH3"/>
<reference evidence="1 2" key="1">
    <citation type="journal article" date="2016" name="Mol. Biol. Evol.">
        <title>Comparative Genomics of Early-Diverging Mushroom-Forming Fungi Provides Insights into the Origins of Lignocellulose Decay Capabilities.</title>
        <authorList>
            <person name="Nagy L.G."/>
            <person name="Riley R."/>
            <person name="Tritt A."/>
            <person name="Adam C."/>
            <person name="Daum C."/>
            <person name="Floudas D."/>
            <person name="Sun H."/>
            <person name="Yadav J.S."/>
            <person name="Pangilinan J."/>
            <person name="Larsson K.H."/>
            <person name="Matsuura K."/>
            <person name="Barry K."/>
            <person name="Labutti K."/>
            <person name="Kuo R."/>
            <person name="Ohm R.A."/>
            <person name="Bhattacharya S.S."/>
            <person name="Shirouzu T."/>
            <person name="Yoshinaga Y."/>
            <person name="Martin F.M."/>
            <person name="Grigoriev I.V."/>
            <person name="Hibbett D.S."/>
        </authorList>
    </citation>
    <scope>NUCLEOTIDE SEQUENCE [LARGE SCALE GENOMIC DNA]</scope>
    <source>
        <strain evidence="1 2">CBS 109695</strain>
    </source>
</reference>
<dbReference type="Proteomes" id="UP000076532">
    <property type="component" value="Unassembled WGS sequence"/>
</dbReference>
<proteinExistence type="predicted"/>
<evidence type="ECO:0000313" key="1">
    <source>
        <dbReference type="EMBL" id="KZP10388.1"/>
    </source>
</evidence>
<dbReference type="EMBL" id="KV417681">
    <property type="protein sequence ID" value="KZP10388.1"/>
    <property type="molecule type" value="Genomic_DNA"/>
</dbReference>
<organism evidence="1 2">
    <name type="scientific">Athelia psychrophila</name>
    <dbReference type="NCBI Taxonomy" id="1759441"/>
    <lineage>
        <taxon>Eukaryota</taxon>
        <taxon>Fungi</taxon>
        <taxon>Dikarya</taxon>
        <taxon>Basidiomycota</taxon>
        <taxon>Agaricomycotina</taxon>
        <taxon>Agaricomycetes</taxon>
        <taxon>Agaricomycetidae</taxon>
        <taxon>Atheliales</taxon>
        <taxon>Atheliaceae</taxon>
        <taxon>Athelia</taxon>
    </lineage>
</organism>
<accession>A0A165ZAH3</accession>
<gene>
    <name evidence="1" type="ORF">FIBSPDRAFT_758443</name>
</gene>
<sequence>MPLPVQRFVPPLSVHATWLQLPLEQISLCELGPEFSRSLGMLCVLEAAYNFVNKTRGFAAKGRPAQLDAWVRSGRGSKGKAPPHVSSASTFAVAWWEWWLALQPEWRGSARPLFRGPFGEDWEVLATPGANAMLGALACLYWWGCNVQGVASEAPVVDVGGVEEWLDAVEDMNYVLEGLIKHAQSS</sequence>